<sequence>MKIWWTTSIVWILFFIAASVAIGVRDVDGAGVVQTPELRFLAFMVLGGFFVLVLIGQLIFLYFARKRKHPSLAKN</sequence>
<keyword evidence="3" id="KW-1185">Reference proteome</keyword>
<protein>
    <submittedName>
        <fullName evidence="2">DUF3923 family protein</fullName>
    </submittedName>
</protein>
<organism evidence="2 3">
    <name type="scientific">Oceanobacillus aidingensis</name>
    <dbReference type="NCBI Taxonomy" id="645964"/>
    <lineage>
        <taxon>Bacteria</taxon>
        <taxon>Bacillati</taxon>
        <taxon>Bacillota</taxon>
        <taxon>Bacilli</taxon>
        <taxon>Bacillales</taxon>
        <taxon>Bacillaceae</taxon>
        <taxon>Oceanobacillus</taxon>
    </lineage>
</organism>
<keyword evidence="1" id="KW-0812">Transmembrane</keyword>
<accession>A0ABV9K1K4</accession>
<keyword evidence="1" id="KW-1133">Transmembrane helix</keyword>
<reference evidence="3" key="1">
    <citation type="journal article" date="2019" name="Int. J. Syst. Evol. Microbiol.">
        <title>The Global Catalogue of Microorganisms (GCM) 10K type strain sequencing project: providing services to taxonomists for standard genome sequencing and annotation.</title>
        <authorList>
            <consortium name="The Broad Institute Genomics Platform"/>
            <consortium name="The Broad Institute Genome Sequencing Center for Infectious Disease"/>
            <person name="Wu L."/>
            <person name="Ma J."/>
        </authorList>
    </citation>
    <scope>NUCLEOTIDE SEQUENCE [LARGE SCALE GENOMIC DNA]</scope>
    <source>
        <strain evidence="3">CCUG 37257</strain>
    </source>
</reference>
<name>A0ABV9K1K4_9BACI</name>
<evidence type="ECO:0000313" key="2">
    <source>
        <dbReference type="EMBL" id="MFC4663767.1"/>
    </source>
</evidence>
<feature type="transmembrane region" description="Helical" evidence="1">
    <location>
        <begin position="39"/>
        <end position="64"/>
    </location>
</feature>
<dbReference type="RefSeq" id="WP_246529046.1">
    <property type="nucleotide sequence ID" value="NZ_JBHSFT010000044.1"/>
</dbReference>
<proteinExistence type="predicted"/>
<dbReference type="EMBL" id="JBHSFT010000044">
    <property type="protein sequence ID" value="MFC4663767.1"/>
    <property type="molecule type" value="Genomic_DNA"/>
</dbReference>
<dbReference type="InterPro" id="IPR025037">
    <property type="entry name" value="DUF3923"/>
</dbReference>
<evidence type="ECO:0000313" key="3">
    <source>
        <dbReference type="Proteomes" id="UP001595988"/>
    </source>
</evidence>
<dbReference type="Pfam" id="PF13061">
    <property type="entry name" value="DUF3923"/>
    <property type="match status" value="1"/>
</dbReference>
<dbReference type="Proteomes" id="UP001595988">
    <property type="component" value="Unassembled WGS sequence"/>
</dbReference>
<gene>
    <name evidence="2" type="ORF">ACFO3P_16440</name>
</gene>
<evidence type="ECO:0000256" key="1">
    <source>
        <dbReference type="SAM" id="Phobius"/>
    </source>
</evidence>
<comment type="caution">
    <text evidence="2">The sequence shown here is derived from an EMBL/GenBank/DDBJ whole genome shotgun (WGS) entry which is preliminary data.</text>
</comment>
<keyword evidence="1" id="KW-0472">Membrane</keyword>